<dbReference type="InterPro" id="IPR003439">
    <property type="entry name" value="ABC_transporter-like_ATP-bd"/>
</dbReference>
<feature type="domain" description="ABC transporter" evidence="5">
    <location>
        <begin position="3"/>
        <end position="211"/>
    </location>
</feature>
<evidence type="ECO:0000256" key="4">
    <source>
        <dbReference type="ARBA" id="ARBA00022840"/>
    </source>
</evidence>
<evidence type="ECO:0000256" key="1">
    <source>
        <dbReference type="ARBA" id="ARBA00005417"/>
    </source>
</evidence>
<dbReference type="SUPFAM" id="SSF52540">
    <property type="entry name" value="P-loop containing nucleoside triphosphate hydrolases"/>
    <property type="match status" value="1"/>
</dbReference>
<evidence type="ECO:0000259" key="5">
    <source>
        <dbReference type="PROSITE" id="PS50893"/>
    </source>
</evidence>
<dbReference type="GO" id="GO:0005524">
    <property type="term" value="F:ATP binding"/>
    <property type="evidence" value="ECO:0007669"/>
    <property type="project" value="UniProtKB-KW"/>
</dbReference>
<dbReference type="EMBL" id="DVFT01000034">
    <property type="protein sequence ID" value="HIQ95443.1"/>
    <property type="molecule type" value="Genomic_DNA"/>
</dbReference>
<evidence type="ECO:0000256" key="3">
    <source>
        <dbReference type="ARBA" id="ARBA00022741"/>
    </source>
</evidence>
<dbReference type="GO" id="GO:0016887">
    <property type="term" value="F:ATP hydrolysis activity"/>
    <property type="evidence" value="ECO:0007669"/>
    <property type="project" value="InterPro"/>
</dbReference>
<accession>A0A9D0ZVG8</accession>
<dbReference type="Gene3D" id="3.40.50.300">
    <property type="entry name" value="P-loop containing nucleotide triphosphate hydrolases"/>
    <property type="match status" value="1"/>
</dbReference>
<keyword evidence="4 6" id="KW-0067">ATP-binding</keyword>
<keyword evidence="3" id="KW-0547">Nucleotide-binding</keyword>
<dbReference type="InterPro" id="IPR003593">
    <property type="entry name" value="AAA+_ATPase"/>
</dbReference>
<organism evidence="6 7">
    <name type="scientific">Candidatus Limivivens merdigallinarum</name>
    <dbReference type="NCBI Taxonomy" id="2840859"/>
    <lineage>
        <taxon>Bacteria</taxon>
        <taxon>Bacillati</taxon>
        <taxon>Bacillota</taxon>
        <taxon>Clostridia</taxon>
        <taxon>Lachnospirales</taxon>
        <taxon>Lachnospiraceae</taxon>
        <taxon>Lachnospiraceae incertae sedis</taxon>
        <taxon>Candidatus Limivivens</taxon>
    </lineage>
</organism>
<dbReference type="PANTHER" id="PTHR43335:SF2">
    <property type="entry name" value="ABC TRANSPORTER, ATP-BINDING PROTEIN"/>
    <property type="match status" value="1"/>
</dbReference>
<evidence type="ECO:0000313" key="7">
    <source>
        <dbReference type="Proteomes" id="UP000886886"/>
    </source>
</evidence>
<evidence type="ECO:0000313" key="6">
    <source>
        <dbReference type="EMBL" id="HIQ95443.1"/>
    </source>
</evidence>
<comment type="caution">
    <text evidence="6">The sequence shown here is derived from an EMBL/GenBank/DDBJ whole genome shotgun (WGS) entry which is preliminary data.</text>
</comment>
<keyword evidence="2" id="KW-0813">Transport</keyword>
<dbReference type="PROSITE" id="PS50893">
    <property type="entry name" value="ABC_TRANSPORTER_2"/>
    <property type="match status" value="1"/>
</dbReference>
<reference evidence="6" key="2">
    <citation type="journal article" date="2021" name="PeerJ">
        <title>Extensive microbial diversity within the chicken gut microbiome revealed by metagenomics and culture.</title>
        <authorList>
            <person name="Gilroy R."/>
            <person name="Ravi A."/>
            <person name="Getino M."/>
            <person name="Pursley I."/>
            <person name="Horton D.L."/>
            <person name="Alikhan N.F."/>
            <person name="Baker D."/>
            <person name="Gharbi K."/>
            <person name="Hall N."/>
            <person name="Watson M."/>
            <person name="Adriaenssens E.M."/>
            <person name="Foster-Nyarko E."/>
            <person name="Jarju S."/>
            <person name="Secka A."/>
            <person name="Antonio M."/>
            <person name="Oren A."/>
            <person name="Chaudhuri R.R."/>
            <person name="La Ragione R."/>
            <person name="Hildebrand F."/>
            <person name="Pallen M.J."/>
        </authorList>
    </citation>
    <scope>NUCLEOTIDE SEQUENCE</scope>
    <source>
        <strain evidence="6">ChiSjej3B21-11622</strain>
    </source>
</reference>
<evidence type="ECO:0000256" key="2">
    <source>
        <dbReference type="ARBA" id="ARBA00022448"/>
    </source>
</evidence>
<reference evidence="6" key="1">
    <citation type="submission" date="2020-10" db="EMBL/GenBank/DDBJ databases">
        <authorList>
            <person name="Gilroy R."/>
        </authorList>
    </citation>
    <scope>NUCLEOTIDE SEQUENCE</scope>
    <source>
        <strain evidence="6">ChiSjej3B21-11622</strain>
    </source>
</reference>
<dbReference type="Pfam" id="PF00005">
    <property type="entry name" value="ABC_tran"/>
    <property type="match status" value="1"/>
</dbReference>
<comment type="similarity">
    <text evidence="1">Belongs to the ABC transporter superfamily.</text>
</comment>
<dbReference type="AlphaFoldDB" id="A0A9D0ZVG8"/>
<gene>
    <name evidence="6" type="ORF">IAB26_02675</name>
</gene>
<dbReference type="SMART" id="SM00382">
    <property type="entry name" value="AAA"/>
    <property type="match status" value="1"/>
</dbReference>
<dbReference type="PANTHER" id="PTHR43335">
    <property type="entry name" value="ABC TRANSPORTER, ATP-BINDING PROTEIN"/>
    <property type="match status" value="1"/>
</dbReference>
<proteinExistence type="inferred from homology"/>
<dbReference type="Proteomes" id="UP000886886">
    <property type="component" value="Unassembled WGS sequence"/>
</dbReference>
<name>A0A9D0ZVG8_9FIRM</name>
<protein>
    <submittedName>
        <fullName evidence="6">ABC transporter ATP-binding protein</fullName>
    </submittedName>
</protein>
<dbReference type="InterPro" id="IPR027417">
    <property type="entry name" value="P-loop_NTPase"/>
</dbReference>
<sequence length="213" mass="23854">MEILVKQVSKSLGKRQVLKEINFEARSGEIVGIIGRNGSGKSVFFKCLVGLFQPNSGEIWIGGEKISPKSRLGSRVGMIIEQPGFLPQYSGYRNLKILAALQGRAGKKEIEESLKAVGLYEERNKQVGKYSMGMKQRLALAQAMMEDPPVLILDEPMNGLDKKGVEEMRRLLGEMRERRKLILMASHNKEDIELLCDRVYEMDAGEISLKING</sequence>